<protein>
    <submittedName>
        <fullName evidence="8">GtrA family protein</fullName>
    </submittedName>
</protein>
<dbReference type="AlphaFoldDB" id="A0A5B8NKM3"/>
<evidence type="ECO:0000313" key="9">
    <source>
        <dbReference type="Proteomes" id="UP000318453"/>
    </source>
</evidence>
<feature type="transmembrane region" description="Helical" evidence="6">
    <location>
        <begin position="12"/>
        <end position="30"/>
    </location>
</feature>
<accession>A0A5B8NKM3</accession>
<gene>
    <name evidence="8" type="ORF">FRE64_01090</name>
</gene>
<name>A0A5B8NKM3_9CHRO</name>
<evidence type="ECO:0000256" key="5">
    <source>
        <dbReference type="ARBA" id="ARBA00023136"/>
    </source>
</evidence>
<dbReference type="Pfam" id="PF04138">
    <property type="entry name" value="GtrA_DPMS_TM"/>
    <property type="match status" value="1"/>
</dbReference>
<dbReference type="PANTHER" id="PTHR38459">
    <property type="entry name" value="PROPHAGE BACTOPRENOL-LINKED GLUCOSE TRANSLOCASE HOMOLOG"/>
    <property type="match status" value="1"/>
</dbReference>
<keyword evidence="4 6" id="KW-1133">Transmembrane helix</keyword>
<feature type="domain" description="GtrA/DPMS transmembrane" evidence="7">
    <location>
        <begin position="10"/>
        <end position="133"/>
    </location>
</feature>
<sequence>MILLNWKLIKFLVAGATTTLVNVLLIFFFVEVMGLNTPSLRNLANIIAIELSVLLTFFIYRVWVWPMKEFNFRDILFRQIPMFHMVAGLAISLRVLILFPLLDYIGVNYIINTIIGIAVGSVLNYFVSDRFIFR</sequence>
<comment type="subcellular location">
    <subcellularLocation>
        <location evidence="1">Membrane</location>
        <topology evidence="1">Multi-pass membrane protein</topology>
    </subcellularLocation>
</comment>
<dbReference type="GO" id="GO:0005886">
    <property type="term" value="C:plasma membrane"/>
    <property type="evidence" value="ECO:0007669"/>
    <property type="project" value="TreeGrafter"/>
</dbReference>
<evidence type="ECO:0000256" key="3">
    <source>
        <dbReference type="ARBA" id="ARBA00022692"/>
    </source>
</evidence>
<evidence type="ECO:0000256" key="4">
    <source>
        <dbReference type="ARBA" id="ARBA00022989"/>
    </source>
</evidence>
<dbReference type="InterPro" id="IPR051401">
    <property type="entry name" value="GtrA_CellWall_Glycosyl"/>
</dbReference>
<keyword evidence="5 6" id="KW-0472">Membrane</keyword>
<keyword evidence="3 6" id="KW-0812">Transmembrane</keyword>
<dbReference type="KEGG" id="enn:FRE64_01090"/>
<evidence type="ECO:0000256" key="2">
    <source>
        <dbReference type="ARBA" id="ARBA00009399"/>
    </source>
</evidence>
<proteinExistence type="inferred from homology"/>
<dbReference type="InterPro" id="IPR007267">
    <property type="entry name" value="GtrA_DPMS_TM"/>
</dbReference>
<dbReference type="Proteomes" id="UP000318453">
    <property type="component" value="Chromosome"/>
</dbReference>
<organism evidence="8 9">
    <name type="scientific">Euhalothece natronophila Z-M001</name>
    <dbReference type="NCBI Taxonomy" id="522448"/>
    <lineage>
        <taxon>Bacteria</taxon>
        <taxon>Bacillati</taxon>
        <taxon>Cyanobacteriota</taxon>
        <taxon>Cyanophyceae</taxon>
        <taxon>Oscillatoriophycideae</taxon>
        <taxon>Chroococcales</taxon>
        <taxon>Halothecacae</taxon>
        <taxon>Halothece cluster</taxon>
        <taxon>Euhalothece</taxon>
    </lineage>
</organism>
<dbReference type="OrthoDB" id="9810303at2"/>
<evidence type="ECO:0000256" key="6">
    <source>
        <dbReference type="SAM" id="Phobius"/>
    </source>
</evidence>
<dbReference type="EMBL" id="CP042326">
    <property type="protein sequence ID" value="QDZ38659.1"/>
    <property type="molecule type" value="Genomic_DNA"/>
</dbReference>
<comment type="similarity">
    <text evidence="2">Belongs to the GtrA family.</text>
</comment>
<dbReference type="PANTHER" id="PTHR38459:SF1">
    <property type="entry name" value="PROPHAGE BACTOPRENOL-LINKED GLUCOSE TRANSLOCASE HOMOLOG"/>
    <property type="match status" value="1"/>
</dbReference>
<feature type="transmembrane region" description="Helical" evidence="6">
    <location>
        <begin position="42"/>
        <end position="63"/>
    </location>
</feature>
<reference evidence="8" key="1">
    <citation type="submission" date="2019-08" db="EMBL/GenBank/DDBJ databases">
        <title>Carotenoids and Carotenoid Binding Proteins in the Halophilic Cyanobacterium Euhalothece sp. ZM00.</title>
        <authorList>
            <person name="Cho S.M."/>
            <person name="Song J.Y."/>
            <person name="Park Y.-I."/>
        </authorList>
    </citation>
    <scope>NUCLEOTIDE SEQUENCE [LARGE SCALE GENOMIC DNA]</scope>
    <source>
        <strain evidence="8">Z-M001</strain>
    </source>
</reference>
<evidence type="ECO:0000259" key="7">
    <source>
        <dbReference type="Pfam" id="PF04138"/>
    </source>
</evidence>
<feature type="transmembrane region" description="Helical" evidence="6">
    <location>
        <begin position="75"/>
        <end position="97"/>
    </location>
</feature>
<evidence type="ECO:0000313" key="8">
    <source>
        <dbReference type="EMBL" id="QDZ38659.1"/>
    </source>
</evidence>
<feature type="transmembrane region" description="Helical" evidence="6">
    <location>
        <begin position="109"/>
        <end position="127"/>
    </location>
</feature>
<dbReference type="GO" id="GO:0000271">
    <property type="term" value="P:polysaccharide biosynthetic process"/>
    <property type="evidence" value="ECO:0007669"/>
    <property type="project" value="InterPro"/>
</dbReference>
<keyword evidence="9" id="KW-1185">Reference proteome</keyword>
<evidence type="ECO:0000256" key="1">
    <source>
        <dbReference type="ARBA" id="ARBA00004141"/>
    </source>
</evidence>